<protein>
    <recommendedName>
        <fullName evidence="1">HDOD domain-containing protein</fullName>
    </recommendedName>
</protein>
<dbReference type="Proteomes" id="UP001501353">
    <property type="component" value="Unassembled WGS sequence"/>
</dbReference>
<dbReference type="PROSITE" id="PS51833">
    <property type="entry name" value="HDOD"/>
    <property type="match status" value="1"/>
</dbReference>
<feature type="domain" description="HDOD" evidence="1">
    <location>
        <begin position="103"/>
        <end position="292"/>
    </location>
</feature>
<sequence>MLTWLRSFFSSQGRAISGSGDMVVPPAVDVTVSVVENKTDADTGVVNAYGISWMQRNEVTADFTHWLFDANDEAGIFVTPAEKRVLEELGRIVESPQSGSNLVRRLPGVLPQLLQSLRSDTFSGAALARMISHDVVLVAEVLRLANHTSHGVKEAMTSIEHAVLVLGQSGLRQLISGVAFKPIIDLKSGHFTRSIAPRLWQQSEQCALANRLLAEHEHVNAFEAFLAGLIQNVGLITSLRVLDQVAEGDTTLGSASFCNTLIEHARNFSCSIAREWQFSEAITTAIEEQGSKYNLASMSPMGRILSSGDFLSKVQLLEAHQLLRADATSSLSPLASACLQQLGQAALMPEVAAVPPGA</sequence>
<evidence type="ECO:0000313" key="3">
    <source>
        <dbReference type="Proteomes" id="UP001501353"/>
    </source>
</evidence>
<dbReference type="EMBL" id="BAAAZE010000008">
    <property type="protein sequence ID" value="GAA4022835.1"/>
    <property type="molecule type" value="Genomic_DNA"/>
</dbReference>
<dbReference type="InterPro" id="IPR052340">
    <property type="entry name" value="RNase_Y/CdgJ"/>
</dbReference>
<name>A0ABP7T906_9BURK</name>
<accession>A0ABP7T906</accession>
<dbReference type="PANTHER" id="PTHR33525">
    <property type="match status" value="1"/>
</dbReference>
<organism evidence="2 3">
    <name type="scientific">Actimicrobium antarcticum</name>
    <dbReference type="NCBI Taxonomy" id="1051899"/>
    <lineage>
        <taxon>Bacteria</taxon>
        <taxon>Pseudomonadati</taxon>
        <taxon>Pseudomonadota</taxon>
        <taxon>Betaproteobacteria</taxon>
        <taxon>Burkholderiales</taxon>
        <taxon>Oxalobacteraceae</taxon>
        <taxon>Actimicrobium</taxon>
    </lineage>
</organism>
<dbReference type="InterPro" id="IPR013976">
    <property type="entry name" value="HDOD"/>
</dbReference>
<reference evidence="3" key="1">
    <citation type="journal article" date="2019" name="Int. J. Syst. Evol. Microbiol.">
        <title>The Global Catalogue of Microorganisms (GCM) 10K type strain sequencing project: providing services to taxonomists for standard genome sequencing and annotation.</title>
        <authorList>
            <consortium name="The Broad Institute Genomics Platform"/>
            <consortium name="The Broad Institute Genome Sequencing Center for Infectious Disease"/>
            <person name="Wu L."/>
            <person name="Ma J."/>
        </authorList>
    </citation>
    <scope>NUCLEOTIDE SEQUENCE [LARGE SCALE GENOMIC DNA]</scope>
    <source>
        <strain evidence="3">JCM 16673</strain>
    </source>
</reference>
<comment type="caution">
    <text evidence="2">The sequence shown here is derived from an EMBL/GenBank/DDBJ whole genome shotgun (WGS) entry which is preliminary data.</text>
</comment>
<dbReference type="SUPFAM" id="SSF109604">
    <property type="entry name" value="HD-domain/PDEase-like"/>
    <property type="match status" value="1"/>
</dbReference>
<dbReference type="Pfam" id="PF08668">
    <property type="entry name" value="HDOD"/>
    <property type="match status" value="1"/>
</dbReference>
<proteinExistence type="predicted"/>
<evidence type="ECO:0000313" key="2">
    <source>
        <dbReference type="EMBL" id="GAA4022835.1"/>
    </source>
</evidence>
<gene>
    <name evidence="2" type="ORF">GCM10022212_20190</name>
</gene>
<keyword evidence="3" id="KW-1185">Reference proteome</keyword>
<dbReference type="PANTHER" id="PTHR33525:SF6">
    <property type="entry name" value="HDOD DOMAIN-CONTAINING PROTEIN"/>
    <property type="match status" value="1"/>
</dbReference>
<evidence type="ECO:0000259" key="1">
    <source>
        <dbReference type="PROSITE" id="PS51833"/>
    </source>
</evidence>
<dbReference type="Gene3D" id="1.10.3210.10">
    <property type="entry name" value="Hypothetical protein af1432"/>
    <property type="match status" value="1"/>
</dbReference>